<dbReference type="InterPro" id="IPR006073">
    <property type="entry name" value="GTP-bd"/>
</dbReference>
<reference evidence="2" key="3">
    <citation type="submission" date="2020-12" db="UniProtKB">
        <authorList>
            <consortium name="EnsemblPlants"/>
        </authorList>
    </citation>
    <scope>IDENTIFICATION</scope>
</reference>
<dbReference type="Proteomes" id="UP000006727">
    <property type="component" value="Chromosome 2"/>
</dbReference>
<proteinExistence type="predicted"/>
<accession>A0A7I4D2D1</accession>
<dbReference type="Gene3D" id="3.40.50.300">
    <property type="entry name" value="P-loop containing nucleotide triphosphate hydrolases"/>
    <property type="match status" value="2"/>
</dbReference>
<dbReference type="AlphaFoldDB" id="A0A7I4D2D1"/>
<reference evidence="2 3" key="2">
    <citation type="journal article" date="2018" name="Plant J.">
        <title>The Physcomitrella patens chromosome-scale assembly reveals moss genome structure and evolution.</title>
        <authorList>
            <person name="Lang D."/>
            <person name="Ullrich K.K."/>
            <person name="Murat F."/>
            <person name="Fuchs J."/>
            <person name="Jenkins J."/>
            <person name="Haas F.B."/>
            <person name="Piednoel M."/>
            <person name="Gundlach H."/>
            <person name="Van Bel M."/>
            <person name="Meyberg R."/>
            <person name="Vives C."/>
            <person name="Morata J."/>
            <person name="Symeonidi A."/>
            <person name="Hiss M."/>
            <person name="Muchero W."/>
            <person name="Kamisugi Y."/>
            <person name="Saleh O."/>
            <person name="Blanc G."/>
            <person name="Decker E.L."/>
            <person name="van Gessel N."/>
            <person name="Grimwood J."/>
            <person name="Hayes R.D."/>
            <person name="Graham S.W."/>
            <person name="Gunter L.E."/>
            <person name="McDaniel S.F."/>
            <person name="Hoernstein S.N.W."/>
            <person name="Larsson A."/>
            <person name="Li F.W."/>
            <person name="Perroud P.F."/>
            <person name="Phillips J."/>
            <person name="Ranjan P."/>
            <person name="Rokshar D.S."/>
            <person name="Rothfels C.J."/>
            <person name="Schneider L."/>
            <person name="Shu S."/>
            <person name="Stevenson D.W."/>
            <person name="Thummler F."/>
            <person name="Tillich M."/>
            <person name="Villarreal Aguilar J.C."/>
            <person name="Widiez T."/>
            <person name="Wong G.K."/>
            <person name="Wymore A."/>
            <person name="Zhang Y."/>
            <person name="Zimmer A.D."/>
            <person name="Quatrano R.S."/>
            <person name="Mayer K.F.X."/>
            <person name="Goodstein D."/>
            <person name="Casacuberta J.M."/>
            <person name="Vandepoele K."/>
            <person name="Reski R."/>
            <person name="Cuming A.C."/>
            <person name="Tuskan G.A."/>
            <person name="Maumus F."/>
            <person name="Salse J."/>
            <person name="Schmutz J."/>
            <person name="Rensing S.A."/>
        </authorList>
    </citation>
    <scope>NUCLEOTIDE SEQUENCE [LARGE SCALE GENOMIC DNA]</scope>
    <source>
        <strain evidence="2 3">cv. Gransden 2004</strain>
    </source>
</reference>
<evidence type="ECO:0000313" key="3">
    <source>
        <dbReference type="Proteomes" id="UP000006727"/>
    </source>
</evidence>
<dbReference type="SUPFAM" id="SSF52540">
    <property type="entry name" value="P-loop containing nucleoside triphosphate hydrolases"/>
    <property type="match status" value="2"/>
</dbReference>
<protein>
    <recommendedName>
        <fullName evidence="1">Helicase C-terminal domain-containing protein</fullName>
    </recommendedName>
</protein>
<evidence type="ECO:0000259" key="1">
    <source>
        <dbReference type="SMART" id="SM00490"/>
    </source>
</evidence>
<dbReference type="InterPro" id="IPR027417">
    <property type="entry name" value="P-loop_NTPase"/>
</dbReference>
<dbReference type="InterPro" id="IPR001650">
    <property type="entry name" value="Helicase_C-like"/>
</dbReference>
<dbReference type="EnsemblPlants" id="Pp3c2_17830V3.2">
    <property type="protein sequence ID" value="Pp3c2_17830V3.2"/>
    <property type="gene ID" value="Pp3c2_17830"/>
</dbReference>
<keyword evidence="3" id="KW-1185">Reference proteome</keyword>
<dbReference type="EMBL" id="ABEU02000002">
    <property type="status" value="NOT_ANNOTATED_CDS"/>
    <property type="molecule type" value="Genomic_DNA"/>
</dbReference>
<reference evidence="2 3" key="1">
    <citation type="journal article" date="2008" name="Science">
        <title>The Physcomitrella genome reveals evolutionary insights into the conquest of land by plants.</title>
        <authorList>
            <person name="Rensing S."/>
            <person name="Lang D."/>
            <person name="Zimmer A."/>
            <person name="Terry A."/>
            <person name="Salamov A."/>
            <person name="Shapiro H."/>
            <person name="Nishiyama T."/>
            <person name="Perroud P.-F."/>
            <person name="Lindquist E."/>
            <person name="Kamisugi Y."/>
            <person name="Tanahashi T."/>
            <person name="Sakakibara K."/>
            <person name="Fujita T."/>
            <person name="Oishi K."/>
            <person name="Shin-I T."/>
            <person name="Kuroki Y."/>
            <person name="Toyoda A."/>
            <person name="Suzuki Y."/>
            <person name="Hashimoto A."/>
            <person name="Yamaguchi K."/>
            <person name="Sugano A."/>
            <person name="Kohara Y."/>
            <person name="Fujiyama A."/>
            <person name="Anterola A."/>
            <person name="Aoki S."/>
            <person name="Ashton N."/>
            <person name="Barbazuk W.B."/>
            <person name="Barker E."/>
            <person name="Bennetzen J."/>
            <person name="Bezanilla M."/>
            <person name="Blankenship R."/>
            <person name="Cho S.H."/>
            <person name="Dutcher S."/>
            <person name="Estelle M."/>
            <person name="Fawcett J.A."/>
            <person name="Gundlach H."/>
            <person name="Hanada K."/>
            <person name="Heyl A."/>
            <person name="Hicks K.A."/>
            <person name="Hugh J."/>
            <person name="Lohr M."/>
            <person name="Mayer K."/>
            <person name="Melkozernov A."/>
            <person name="Murata T."/>
            <person name="Nelson D."/>
            <person name="Pils B."/>
            <person name="Prigge M."/>
            <person name="Reiss B."/>
            <person name="Renner T."/>
            <person name="Rombauts S."/>
            <person name="Rushton P."/>
            <person name="Sanderfoot A."/>
            <person name="Schween G."/>
            <person name="Shiu S.-H."/>
            <person name="Stueber K."/>
            <person name="Theodoulou F.L."/>
            <person name="Tu H."/>
            <person name="Van de Peer Y."/>
            <person name="Verrier P.J."/>
            <person name="Waters E."/>
            <person name="Wood A."/>
            <person name="Yang L."/>
            <person name="Cove D."/>
            <person name="Cuming A."/>
            <person name="Hasebe M."/>
            <person name="Lucas S."/>
            <person name="Mishler D.B."/>
            <person name="Reski R."/>
            <person name="Grigoriev I."/>
            <person name="Quatrano R.S."/>
            <person name="Boore J.L."/>
        </authorList>
    </citation>
    <scope>NUCLEOTIDE SEQUENCE [LARGE SCALE GENOMIC DNA]</scope>
    <source>
        <strain evidence="2 3">cv. Gransden 2004</strain>
    </source>
</reference>
<dbReference type="GO" id="GO:0005525">
    <property type="term" value="F:GTP binding"/>
    <property type="evidence" value="ECO:0007669"/>
    <property type="project" value="InterPro"/>
</dbReference>
<name>A0A7I4D2D1_PHYPA</name>
<organism evidence="2 3">
    <name type="scientific">Physcomitrium patens</name>
    <name type="common">Spreading-leaved earth moss</name>
    <name type="synonym">Physcomitrella patens</name>
    <dbReference type="NCBI Taxonomy" id="3218"/>
    <lineage>
        <taxon>Eukaryota</taxon>
        <taxon>Viridiplantae</taxon>
        <taxon>Streptophyta</taxon>
        <taxon>Embryophyta</taxon>
        <taxon>Bryophyta</taxon>
        <taxon>Bryophytina</taxon>
        <taxon>Bryopsida</taxon>
        <taxon>Funariidae</taxon>
        <taxon>Funariales</taxon>
        <taxon>Funariaceae</taxon>
        <taxon>Physcomitrium</taxon>
    </lineage>
</organism>
<dbReference type="Pfam" id="PF00271">
    <property type="entry name" value="Helicase_C"/>
    <property type="match status" value="1"/>
</dbReference>
<feature type="domain" description="Helicase C-terminal" evidence="1">
    <location>
        <begin position="3"/>
        <end position="103"/>
    </location>
</feature>
<evidence type="ECO:0000313" key="2">
    <source>
        <dbReference type="EnsemblPlants" id="Pp3c2_17830V3.2"/>
    </source>
</evidence>
<dbReference type="Gramene" id="Pp3c2_17830V3.2">
    <property type="protein sequence ID" value="Pp3c2_17830V3.2"/>
    <property type="gene ID" value="Pp3c2_17830"/>
</dbReference>
<sequence>MMSCIFELFGYQLYDGENIDEIDKGLRYTLYTGDTIACSNPEKRLDGFRSPKNKYGEYVKILLGSRISGESVSLTNVRQVHILTPHWNKSTIVQAIGRAVRSQSHELLKVDERSIHVYRHVALVGKSNKCVPSVSIDMYKYLISEDKSKHIEDVENVIRSCCVDYYLNVDTTTVRNGFGDDISTYLLWYCNDIEASIREIVTRSTEALSIGAISTLLNTKKSVVKALIGKGISLDNGTRIKEIKDMIYLDSVTTSNRNTHLSSFKQRINEFTKDGATTMRMYAKLIVSIKDSMLWTTFYDTKQNKMDSKSLEGVHCRMYPTLLFDSLYFWSGSRASLQCKLSEAVVEIVDRAAPSLDMSLLKIKDEKEVQSVPKPEAIATSTMAMNGMKGKIVLFGKTGEGKSTIANALVTGGLDDVQFPMSDKLQGCTKEIKTASGRGWSVTDTVGLGEATGGLISWTNKYGERFRGYSKVLKGHLLYCLLREQKNGYITTLGPFHCGFKRWKEAAFSLQIYHLGVTGL</sequence>
<dbReference type="Pfam" id="PF01926">
    <property type="entry name" value="MMR_HSR1"/>
    <property type="match status" value="1"/>
</dbReference>
<dbReference type="SMART" id="SM00490">
    <property type="entry name" value="HELICc"/>
    <property type="match status" value="1"/>
</dbReference>